<evidence type="ECO:0000313" key="2">
    <source>
        <dbReference type="Proteomes" id="UP000593915"/>
    </source>
</evidence>
<dbReference type="Pfam" id="PF14281">
    <property type="entry name" value="PDDEXK_4"/>
    <property type="match status" value="1"/>
</dbReference>
<evidence type="ECO:0000313" key="1">
    <source>
        <dbReference type="EMBL" id="QOW61057.1"/>
    </source>
</evidence>
<gene>
    <name evidence="1" type="ORF">IFE08_01175</name>
</gene>
<sequence length="337" mass="39259">MEKPNLFSIATKELSQDAFITWLLQWADDKYKKENEHLCLLGKEFAKSLIKLDKKLNAENIKIAKVTAGRQWKNIDIWAEINDDYALIIEDKTQTGQHDEQLKRYKKIAENYYKGERKVICIYIKTGNECNSSLQYIQDNGWYIFSRSNFLAALKAFNTKNNIVEDFTSYLDNIEKETNSYQSKDKLKTWLAAQGFYLWLEKQVTDWNEWNYVANPSGGFLGFWYYFTACKKTKGAEIYIQLENRFDSGIDLCIKIGADWERTTEHLYKVYGILFEEAKKFNIEITKPKRFKAGAYSTVALVKNAFTTTSDEKLDLEKFLTVLTNTENLVAEAALKC</sequence>
<accession>A0A7S7AWL8</accession>
<protein>
    <submittedName>
        <fullName evidence="1">PD-(D/E)XK nuclease family protein</fullName>
    </submittedName>
</protein>
<dbReference type="RefSeq" id="WP_024470044.1">
    <property type="nucleotide sequence ID" value="NZ_CP061839.1"/>
</dbReference>
<dbReference type="AlphaFoldDB" id="A0A7S7AWL8"/>
<dbReference type="EMBL" id="CP061839">
    <property type="protein sequence ID" value="QOW61057.1"/>
    <property type="molecule type" value="Genomic_DNA"/>
</dbReference>
<reference evidence="1 2" key="1">
    <citation type="submission" date="2020-09" db="EMBL/GenBank/DDBJ databases">
        <title>Characterization of Treponema spp. from bovine digital dermatitis in Korea.</title>
        <authorList>
            <person name="Espiritu H.M."/>
            <person name="Cho Y.I."/>
            <person name="Mamuad L."/>
        </authorList>
    </citation>
    <scope>NUCLEOTIDE SEQUENCE [LARGE SCALE GENOMIC DNA]</scope>
    <source>
        <strain evidence="1 2">KS1</strain>
    </source>
</reference>
<dbReference type="InterPro" id="IPR029470">
    <property type="entry name" value="PDDEXK_4"/>
</dbReference>
<name>A0A7S7AWL8_9SPIR</name>
<dbReference type="Proteomes" id="UP000593915">
    <property type="component" value="Chromosome"/>
</dbReference>
<organism evidence="1 2">
    <name type="scientific">Treponema pedis</name>
    <dbReference type="NCBI Taxonomy" id="409322"/>
    <lineage>
        <taxon>Bacteria</taxon>
        <taxon>Pseudomonadati</taxon>
        <taxon>Spirochaetota</taxon>
        <taxon>Spirochaetia</taxon>
        <taxon>Spirochaetales</taxon>
        <taxon>Treponemataceae</taxon>
        <taxon>Treponema</taxon>
    </lineage>
</organism>
<proteinExistence type="predicted"/>